<dbReference type="InParanoid" id="E5AE91"/>
<dbReference type="Gene3D" id="3.40.50.300">
    <property type="entry name" value="P-loop containing nucleotide triphosphate hydrolases"/>
    <property type="match status" value="2"/>
</dbReference>
<dbReference type="InterPro" id="IPR000212">
    <property type="entry name" value="DNA_helicase_UvrD/REP"/>
</dbReference>
<name>E5AE91_LEPMJ</name>
<dbReference type="GO" id="GO:0043138">
    <property type="term" value="F:3'-5' DNA helicase activity"/>
    <property type="evidence" value="ECO:0007669"/>
    <property type="project" value="TreeGrafter"/>
</dbReference>
<dbReference type="AlphaFoldDB" id="E5AE91"/>
<dbReference type="PANTHER" id="PTHR11070:SF66">
    <property type="entry name" value="UVRD-LIKE HELICASE C-TERMINAL DOMAIN-CONTAINING PROTEIN"/>
    <property type="match status" value="1"/>
</dbReference>
<gene>
    <name evidence="2" type="ORF">LEMA_P003170.1</name>
</gene>
<dbReference type="OMA" id="MCISTIH"/>
<keyword evidence="3" id="KW-1185">Reference proteome</keyword>
<dbReference type="EMBL" id="FP929139">
    <property type="protein sequence ID" value="CBY01530.1"/>
    <property type="molecule type" value="Genomic_DNA"/>
</dbReference>
<feature type="compositionally biased region" description="Basic residues" evidence="1">
    <location>
        <begin position="859"/>
        <end position="876"/>
    </location>
</feature>
<dbReference type="GeneID" id="13286840"/>
<dbReference type="SUPFAM" id="SSF52540">
    <property type="entry name" value="P-loop containing nucleoside triphosphate hydrolases"/>
    <property type="match status" value="1"/>
</dbReference>
<sequence>MIFFQCQPPRRFLPNVSKFLRKRRLSIVDGSHLKRFHQIPCARSSKLTYKLHPFLTQGAVRSITTESSAATKRAFIPSAEQQAIVELCRTQNVVVSARPGAGKTATAEAIVAADPNKPVVIITYSKRLQLDTARRLSAYPGSGTFTFHGLARKFFSTDVFNDALLRSLRLKGNIPAWTGDPYEIVILDELQDCTDDLFWLICAFISAVTQAAGGKTPQIVVLGDERQAIYEFRGADARYLSLSSAAMSSLSPYPWTHLALSKSFRLSHQTCAFVNNVFLGGEQYIVGSHNGPKPLYIYGDTFDVNSVSKYLLPLIRKYGPERTAILAPFAKKNKQLVQLANYLSDNGILVATPPADDVPLDDKVLQGKVAVSTYHQFKGNERDLVIVYGADAGYFEFLGRDLPDDTCPNTTFVALTRAREQLVVVHHERNGPMPFMNVEEPHKTADFISLKGEESMPEPVPPGRPLQLGLLLPVSAYASDMSRHILDEVIESICAKHLQIHQVQPRLPDSLHIDAPSTVVTNSIKKHHEAVSDLNGLAVVAAYEHALLGTLTTLAVTKKSSLQHSFPLGTEAQAIWLCREACRYDAKVSGYRSRYLQMKGHPFNWLDAFLDAARTRLEAQFPRADMLQFEVKLEEEEFRMANPLGGEDQTTSVRGRADIIRYEKAPSTSLPRPTRKKKKRGKDEIDLDYVSIWEIKFVAQLSLQHAIQACVYAHLWIHKHNRPIPPRIILFNVRDGEKWEIVPRDGVASLRRVVEETLIAKYSTNDMLTTDEFLKKCAKTKAEVERSFGRKERERERIRIAITILGDGYFAEPVCDGCPQACPHISMRPPLPPSGDLLGSSFIIAGAHAWPPTGEAGQHRQRGTAPRHQHNSPKFKHKAEQARRFGCIVSMWPQGSRQLSLVITRPSFSSLPVGIAEIVLPVRTGPPSALWCFILLSLIFALGSKLQHQQCAPSHSKCLVLLDSDRGPPTEAVFGSGEDNERVCTSPVSPPQRRSPASRWRCRPLTKAGRGTLKFTIHLGLLVLRRSGHTPSLCQPSSTWLQTGDGGWQVPPC</sequence>
<dbReference type="GO" id="GO:0000725">
    <property type="term" value="P:recombinational repair"/>
    <property type="evidence" value="ECO:0007669"/>
    <property type="project" value="TreeGrafter"/>
</dbReference>
<dbReference type="OrthoDB" id="1470711at2759"/>
<dbReference type="HOGENOM" id="CLU_010692_0_0_1"/>
<dbReference type="VEuPathDB" id="FungiDB:LEMA_P003170.1"/>
<reference evidence="3" key="1">
    <citation type="journal article" date="2011" name="Nat. Commun.">
        <title>Effector diversification within compartments of the Leptosphaeria maculans genome affected by Repeat-Induced Point mutations.</title>
        <authorList>
            <person name="Rouxel T."/>
            <person name="Grandaubert J."/>
            <person name="Hane J.K."/>
            <person name="Hoede C."/>
            <person name="van de Wouw A.P."/>
            <person name="Couloux A."/>
            <person name="Dominguez V."/>
            <person name="Anthouard V."/>
            <person name="Bally P."/>
            <person name="Bourras S."/>
            <person name="Cozijnsen A.J."/>
            <person name="Ciuffetti L.M."/>
            <person name="Degrave A."/>
            <person name="Dilmaghani A."/>
            <person name="Duret L."/>
            <person name="Fudal I."/>
            <person name="Goodwin S.B."/>
            <person name="Gout L."/>
            <person name="Glaser N."/>
            <person name="Linglin J."/>
            <person name="Kema G.H.J."/>
            <person name="Lapalu N."/>
            <person name="Lawrence C.B."/>
            <person name="May K."/>
            <person name="Meyer M."/>
            <person name="Ollivier B."/>
            <person name="Poulain J."/>
            <person name="Schoch C.L."/>
            <person name="Simon A."/>
            <person name="Spatafora J.W."/>
            <person name="Stachowiak A."/>
            <person name="Turgeon B.G."/>
            <person name="Tyler B.M."/>
            <person name="Vincent D."/>
            <person name="Weissenbach J."/>
            <person name="Amselem J."/>
            <person name="Quesneville H."/>
            <person name="Oliver R.P."/>
            <person name="Wincker P."/>
            <person name="Balesdent M.-H."/>
            <person name="Howlett B.J."/>
        </authorList>
    </citation>
    <scope>NUCLEOTIDE SEQUENCE [LARGE SCALE GENOMIC DNA]</scope>
    <source>
        <strain evidence="3">JN3 / isolate v23.1.3 / race Av1-4-5-6-7-8</strain>
    </source>
</reference>
<feature type="region of interest" description="Disordered" evidence="1">
    <location>
        <begin position="853"/>
        <end position="876"/>
    </location>
</feature>
<dbReference type="PANTHER" id="PTHR11070">
    <property type="entry name" value="UVRD / RECB / PCRA DNA HELICASE FAMILY MEMBER"/>
    <property type="match status" value="1"/>
</dbReference>
<protein>
    <submittedName>
        <fullName evidence="2">Predicted protein</fullName>
    </submittedName>
</protein>
<dbReference type="GO" id="GO:0005524">
    <property type="term" value="F:ATP binding"/>
    <property type="evidence" value="ECO:0007669"/>
    <property type="project" value="InterPro"/>
</dbReference>
<dbReference type="Pfam" id="PF13245">
    <property type="entry name" value="AAA_19"/>
    <property type="match status" value="1"/>
</dbReference>
<evidence type="ECO:0000313" key="2">
    <source>
        <dbReference type="EMBL" id="CBY01530.1"/>
    </source>
</evidence>
<evidence type="ECO:0000256" key="1">
    <source>
        <dbReference type="SAM" id="MobiDB-lite"/>
    </source>
</evidence>
<dbReference type="STRING" id="985895.E5AE91"/>
<evidence type="ECO:0000313" key="3">
    <source>
        <dbReference type="Proteomes" id="UP000002668"/>
    </source>
</evidence>
<dbReference type="GO" id="GO:0003677">
    <property type="term" value="F:DNA binding"/>
    <property type="evidence" value="ECO:0007669"/>
    <property type="project" value="InterPro"/>
</dbReference>
<accession>E5AE91</accession>
<organism evidence="2 3">
    <name type="scientific">Leptosphaeria maculans (strain JN3 / isolate v23.1.3 / race Av1-4-5-6-7-8)</name>
    <name type="common">Blackleg fungus</name>
    <name type="synonym">Phoma lingam</name>
    <dbReference type="NCBI Taxonomy" id="985895"/>
    <lineage>
        <taxon>Eukaryota</taxon>
        <taxon>Fungi</taxon>
        <taxon>Dikarya</taxon>
        <taxon>Ascomycota</taxon>
        <taxon>Pezizomycotina</taxon>
        <taxon>Dothideomycetes</taxon>
        <taxon>Pleosporomycetidae</taxon>
        <taxon>Pleosporales</taxon>
        <taxon>Pleosporineae</taxon>
        <taxon>Leptosphaeriaceae</taxon>
        <taxon>Plenodomus</taxon>
        <taxon>Plenodomus lingam/Leptosphaeria maculans species complex</taxon>
    </lineage>
</organism>
<proteinExistence type="predicted"/>
<dbReference type="InterPro" id="IPR027417">
    <property type="entry name" value="P-loop_NTPase"/>
</dbReference>
<dbReference type="Proteomes" id="UP000002668">
    <property type="component" value="Genome"/>
</dbReference>
<dbReference type="eggNOG" id="ENOG502RE2I">
    <property type="taxonomic scope" value="Eukaryota"/>
</dbReference>
<feature type="region of interest" description="Disordered" evidence="1">
    <location>
        <begin position="972"/>
        <end position="998"/>
    </location>
</feature>
<dbReference type="GO" id="GO:0005634">
    <property type="term" value="C:nucleus"/>
    <property type="evidence" value="ECO:0007669"/>
    <property type="project" value="TreeGrafter"/>
</dbReference>